<evidence type="ECO:0000256" key="1">
    <source>
        <dbReference type="SAM" id="MobiDB-lite"/>
    </source>
</evidence>
<evidence type="ECO:0000313" key="2">
    <source>
        <dbReference type="EMBL" id="CBJ53992.1"/>
    </source>
</evidence>
<geneLocation type="plasmid" evidence="2">
    <name>RCFBPv3_mp</name>
</geneLocation>
<organism evidence="2">
    <name type="scientific">Ralstonia solanacearum CFBP2957</name>
    <dbReference type="NCBI Taxonomy" id="859656"/>
    <lineage>
        <taxon>Bacteria</taxon>
        <taxon>Pseudomonadati</taxon>
        <taxon>Pseudomonadota</taxon>
        <taxon>Betaproteobacteria</taxon>
        <taxon>Burkholderiales</taxon>
        <taxon>Burkholderiaceae</taxon>
        <taxon>Ralstonia</taxon>
        <taxon>Ralstonia solanacearum species complex</taxon>
    </lineage>
</organism>
<keyword evidence="2" id="KW-0614">Plasmid</keyword>
<gene>
    <name evidence="2" type="ORF">RCFBP_mp20566</name>
</gene>
<reference evidence="2" key="1">
    <citation type="journal article" date="2010" name="BMC Genomics">
        <title>Genomes of three tomato pathogens within the Ralstonia solanacearum species complex reveal significant evolutionary divergence.</title>
        <authorList>
            <person name="Remenant B."/>
            <person name="Coupat-Goutaland B."/>
            <person name="Guidot A."/>
            <person name="Cellier G."/>
            <person name="Wicker E."/>
            <person name="Allen C."/>
            <person name="Fegan M."/>
            <person name="Pruvost O."/>
            <person name="Elbaz M."/>
            <person name="Calteau A."/>
            <person name="Salvignol G."/>
            <person name="Mornico D."/>
            <person name="Mangenot S."/>
            <person name="Barbe V."/>
            <person name="Medigue C."/>
            <person name="Prior P."/>
        </authorList>
    </citation>
    <scope>NUCLEOTIDE SEQUENCE [LARGE SCALE GENOMIC DNA]</scope>
    <source>
        <strain evidence="2">CFBP2957</strain>
        <plasmid evidence="2">RCFBPv3_mp</plasmid>
    </source>
</reference>
<dbReference type="EMBL" id="FP885907">
    <property type="protein sequence ID" value="CBJ53992.1"/>
    <property type="molecule type" value="Genomic_DNA"/>
</dbReference>
<feature type="region of interest" description="Disordered" evidence="1">
    <location>
        <begin position="1"/>
        <end position="26"/>
    </location>
</feature>
<name>D8P506_RALSL</name>
<accession>D8P506</accession>
<protein>
    <submittedName>
        <fullName evidence="2">Uncharacterized protein</fullName>
    </submittedName>
</protein>
<dbReference type="AlphaFoldDB" id="D8P506"/>
<proteinExistence type="predicted"/>
<reference evidence="2" key="2">
    <citation type="submission" date="2010-02" db="EMBL/GenBank/DDBJ databases">
        <authorList>
            <person name="Genoscope - CEA"/>
        </authorList>
    </citation>
    <scope>NUCLEOTIDE SEQUENCE</scope>
    <source>
        <strain evidence="2">CFBP2957</strain>
        <plasmid evidence="2">RCFBPv3_mp</plasmid>
    </source>
</reference>
<sequence>MGDAGRDLPVPASGRSGPQAQPVKAHAADNVANKSFVFMVTLPSRPIAGATDRVDSAECPDWERA</sequence>